<dbReference type="Proteomes" id="UP001165481">
    <property type="component" value="Unassembled WGS sequence"/>
</dbReference>
<name>A0ABT7IKU3_9BURK</name>
<reference evidence="1" key="1">
    <citation type="submission" date="2023-03" db="EMBL/GenBank/DDBJ databases">
        <title>Mesosutterella sp. nov. isolated from porcine feces.</title>
        <authorList>
            <person name="Yu S."/>
        </authorList>
    </citation>
    <scope>NUCLEOTIDE SEQUENCE</scope>
    <source>
        <strain evidence="1">AGMB02718</strain>
    </source>
</reference>
<dbReference type="EMBL" id="JAKZJU020000001">
    <property type="protein sequence ID" value="MDL2058985.1"/>
    <property type="molecule type" value="Genomic_DNA"/>
</dbReference>
<organism evidence="1 2">
    <name type="scientific">Mesosutterella faecium</name>
    <dbReference type="NCBI Taxonomy" id="2925194"/>
    <lineage>
        <taxon>Bacteria</taxon>
        <taxon>Pseudomonadati</taxon>
        <taxon>Pseudomonadota</taxon>
        <taxon>Betaproteobacteria</taxon>
        <taxon>Burkholderiales</taxon>
        <taxon>Sutterellaceae</taxon>
        <taxon>Mesosutterella</taxon>
    </lineage>
</organism>
<evidence type="ECO:0008006" key="3">
    <source>
        <dbReference type="Google" id="ProtNLM"/>
    </source>
</evidence>
<evidence type="ECO:0000313" key="2">
    <source>
        <dbReference type="Proteomes" id="UP001165481"/>
    </source>
</evidence>
<sequence length="57" mass="6693">MEGKPFLQMLATAISEMVCARVRFYNRVRGSGVPFRLLFDNDYELLAKFNNIYRNES</sequence>
<keyword evidence="2" id="KW-1185">Reference proteome</keyword>
<proteinExistence type="predicted"/>
<gene>
    <name evidence="1" type="ORF">MUN46_003355</name>
</gene>
<accession>A0ABT7IKU3</accession>
<protein>
    <recommendedName>
        <fullName evidence="3">Transposase</fullName>
    </recommendedName>
</protein>
<comment type="caution">
    <text evidence="1">The sequence shown here is derived from an EMBL/GenBank/DDBJ whole genome shotgun (WGS) entry which is preliminary data.</text>
</comment>
<dbReference type="RefSeq" id="WP_243376508.1">
    <property type="nucleotide sequence ID" value="NZ_JAKZJU020000001.1"/>
</dbReference>
<evidence type="ECO:0000313" key="1">
    <source>
        <dbReference type="EMBL" id="MDL2058985.1"/>
    </source>
</evidence>